<organism evidence="1">
    <name type="scientific">uncultured Thermomicrobiales bacterium</name>
    <dbReference type="NCBI Taxonomy" id="1645740"/>
    <lineage>
        <taxon>Bacteria</taxon>
        <taxon>Pseudomonadati</taxon>
        <taxon>Thermomicrobiota</taxon>
        <taxon>Thermomicrobia</taxon>
        <taxon>Thermomicrobiales</taxon>
        <taxon>environmental samples</taxon>
    </lineage>
</organism>
<proteinExistence type="predicted"/>
<gene>
    <name evidence="1" type="ORF">AVDCRST_MAG18-464</name>
</gene>
<evidence type="ECO:0000313" key="1">
    <source>
        <dbReference type="EMBL" id="CAA9552956.1"/>
    </source>
</evidence>
<dbReference type="AlphaFoldDB" id="A0A6J4ULZ2"/>
<name>A0A6J4ULZ2_9BACT</name>
<accession>A0A6J4ULZ2</accession>
<dbReference type="EMBL" id="CADCWN010000031">
    <property type="protein sequence ID" value="CAA9552956.1"/>
    <property type="molecule type" value="Genomic_DNA"/>
</dbReference>
<sequence length="111" mass="12667">MPLRRPPAAGEGTVYPRWRAVNRWLARDRLGHDMSGRPLRLNQAERFQRACCGLATWRQGWRSLRVWGESRARPTPASGYTGPHPDRRWCGGCGSRRSRLSWLLSLSAAAR</sequence>
<protein>
    <submittedName>
        <fullName evidence="1">Uncharacterized protein</fullName>
    </submittedName>
</protein>
<reference evidence="1" key="1">
    <citation type="submission" date="2020-02" db="EMBL/GenBank/DDBJ databases">
        <authorList>
            <person name="Meier V. D."/>
        </authorList>
    </citation>
    <scope>NUCLEOTIDE SEQUENCE</scope>
    <source>
        <strain evidence="1">AVDCRST_MAG18</strain>
    </source>
</reference>